<reference evidence="1 2" key="1">
    <citation type="submission" date="2023-07" db="EMBL/GenBank/DDBJ databases">
        <title>Genomic Encyclopedia of Type Strains, Phase IV (KMG-IV): sequencing the most valuable type-strain genomes for metagenomic binning, comparative biology and taxonomic classification.</title>
        <authorList>
            <person name="Goeker M."/>
        </authorList>
    </citation>
    <scope>NUCLEOTIDE SEQUENCE [LARGE SCALE GENOMIC DNA]</scope>
    <source>
        <strain evidence="1 2">T98</strain>
    </source>
</reference>
<dbReference type="EMBL" id="JAUSUY010000005">
    <property type="protein sequence ID" value="MDT3426176.1"/>
    <property type="molecule type" value="Genomic_DNA"/>
</dbReference>
<evidence type="ECO:0000313" key="1">
    <source>
        <dbReference type="EMBL" id="MDT3426176.1"/>
    </source>
</evidence>
<name>A0ABU3H5S3_9BACL</name>
<evidence type="ECO:0000313" key="2">
    <source>
        <dbReference type="Proteomes" id="UP001248709"/>
    </source>
</evidence>
<dbReference type="Proteomes" id="UP001248709">
    <property type="component" value="Unassembled WGS sequence"/>
</dbReference>
<protein>
    <submittedName>
        <fullName evidence="1">Uncharacterized protein</fullName>
    </submittedName>
</protein>
<organism evidence="1 2">
    <name type="scientific">Paenibacillus forsythiae</name>
    <dbReference type="NCBI Taxonomy" id="365616"/>
    <lineage>
        <taxon>Bacteria</taxon>
        <taxon>Bacillati</taxon>
        <taxon>Bacillota</taxon>
        <taxon>Bacilli</taxon>
        <taxon>Bacillales</taxon>
        <taxon>Paenibacillaceae</taxon>
        <taxon>Paenibacillus</taxon>
    </lineage>
</organism>
<keyword evidence="2" id="KW-1185">Reference proteome</keyword>
<gene>
    <name evidence="1" type="ORF">J2Z22_001696</name>
</gene>
<sequence length="66" mass="7175">MTNGQTSGAYDRFMLAGELADKLGREVDLIDFAEASPVFRAQIIGNGIFCCKMPSRLNGNSFLCGR</sequence>
<comment type="caution">
    <text evidence="1">The sequence shown here is derived from an EMBL/GenBank/DDBJ whole genome shotgun (WGS) entry which is preliminary data.</text>
</comment>
<dbReference type="RefSeq" id="WP_051503456.1">
    <property type="nucleotide sequence ID" value="NZ_JAUSUY010000005.1"/>
</dbReference>
<proteinExistence type="predicted"/>
<accession>A0ABU3H5S3</accession>